<name>A0ABW8NMH8_9GAMM</name>
<organism evidence="1 2">
    <name type="scientific">Oceanobacter antarcticus</name>
    <dbReference type="NCBI Taxonomy" id="3133425"/>
    <lineage>
        <taxon>Bacteria</taxon>
        <taxon>Pseudomonadati</taxon>
        <taxon>Pseudomonadota</taxon>
        <taxon>Gammaproteobacteria</taxon>
        <taxon>Oceanospirillales</taxon>
        <taxon>Oceanospirillaceae</taxon>
        <taxon>Oceanobacter</taxon>
    </lineage>
</organism>
<dbReference type="Proteomes" id="UP001620597">
    <property type="component" value="Unassembled WGS sequence"/>
</dbReference>
<keyword evidence="2" id="KW-1185">Reference proteome</keyword>
<sequence length="115" mass="13339">MAGEALTSTRYTHKSCTLKTGIKWNAGSDQPENKNEKHRFFKHINGLWAEYNSFIDGKLATQYVIPSENPFSNWDASDRYANENEFTQERVQQHKKAAKSIQKLVKDYQLSQEKP</sequence>
<accession>A0ABW8NMH8</accession>
<dbReference type="EMBL" id="JBBKTX010000025">
    <property type="protein sequence ID" value="MFK4754148.1"/>
    <property type="molecule type" value="Genomic_DNA"/>
</dbReference>
<dbReference type="RefSeq" id="WP_416207089.1">
    <property type="nucleotide sequence ID" value="NZ_JBBKTX010000025.1"/>
</dbReference>
<comment type="caution">
    <text evidence="1">The sequence shown here is derived from an EMBL/GenBank/DDBJ whole genome shotgun (WGS) entry which is preliminary data.</text>
</comment>
<reference evidence="1 2" key="1">
    <citation type="submission" date="2024-03" db="EMBL/GenBank/DDBJ databases">
        <title>High-quality draft genome sequence of Oceanobacter sp. wDCs-4.</title>
        <authorList>
            <person name="Dong C."/>
        </authorList>
    </citation>
    <scope>NUCLEOTIDE SEQUENCE [LARGE SCALE GENOMIC DNA]</scope>
    <source>
        <strain evidence="2">wDCs-4</strain>
    </source>
</reference>
<evidence type="ECO:0000313" key="2">
    <source>
        <dbReference type="Proteomes" id="UP001620597"/>
    </source>
</evidence>
<proteinExistence type="predicted"/>
<gene>
    <name evidence="1" type="ORF">WG929_17180</name>
</gene>
<protein>
    <submittedName>
        <fullName evidence="1">Uncharacterized protein</fullName>
    </submittedName>
</protein>
<evidence type="ECO:0000313" key="1">
    <source>
        <dbReference type="EMBL" id="MFK4754148.1"/>
    </source>
</evidence>